<dbReference type="Proteomes" id="UP000765509">
    <property type="component" value="Unassembled WGS sequence"/>
</dbReference>
<keyword evidence="3" id="KW-1185">Reference proteome</keyword>
<protein>
    <recommendedName>
        <fullName evidence="1">Reverse transcriptase/retrotransposon-derived protein RNase H-like domain-containing protein</fullName>
    </recommendedName>
</protein>
<dbReference type="InterPro" id="IPR043502">
    <property type="entry name" value="DNA/RNA_pol_sf"/>
</dbReference>
<dbReference type="PANTHER" id="PTHR34072">
    <property type="entry name" value="ENZYMATIC POLYPROTEIN-RELATED"/>
    <property type="match status" value="1"/>
</dbReference>
<evidence type="ECO:0000313" key="2">
    <source>
        <dbReference type="EMBL" id="MBW0530948.1"/>
    </source>
</evidence>
<sequence>MTNHCTEFVIKRLSLRSHRKEFKQALTNAPLLLIPDWKLPFKLYIDACGEGLGAALRQVQIVNEKPYEDPICFMSRQIKPTEARCGASQIECLFLIWALEKIHYYLDVS</sequence>
<reference evidence="2" key="1">
    <citation type="submission" date="2021-03" db="EMBL/GenBank/DDBJ databases">
        <title>Draft genome sequence of rust myrtle Austropuccinia psidii MF-1, a brazilian biotype.</title>
        <authorList>
            <person name="Quecine M.C."/>
            <person name="Pachon D.M.R."/>
            <person name="Bonatelli M.L."/>
            <person name="Correr F.H."/>
            <person name="Franceschini L.M."/>
            <person name="Leite T.F."/>
            <person name="Margarido G.R.A."/>
            <person name="Almeida C.A."/>
            <person name="Ferrarezi J.A."/>
            <person name="Labate C.A."/>
        </authorList>
    </citation>
    <scope>NUCLEOTIDE SEQUENCE</scope>
    <source>
        <strain evidence="2">MF-1</strain>
    </source>
</reference>
<feature type="domain" description="Reverse transcriptase/retrotransposon-derived protein RNase H-like" evidence="1">
    <location>
        <begin position="20"/>
        <end position="107"/>
    </location>
</feature>
<accession>A0A9Q3I7H0</accession>
<dbReference type="InterPro" id="IPR041577">
    <property type="entry name" value="RT_RNaseH_2"/>
</dbReference>
<organism evidence="2 3">
    <name type="scientific">Austropuccinia psidii MF-1</name>
    <dbReference type="NCBI Taxonomy" id="1389203"/>
    <lineage>
        <taxon>Eukaryota</taxon>
        <taxon>Fungi</taxon>
        <taxon>Dikarya</taxon>
        <taxon>Basidiomycota</taxon>
        <taxon>Pucciniomycotina</taxon>
        <taxon>Pucciniomycetes</taxon>
        <taxon>Pucciniales</taxon>
        <taxon>Sphaerophragmiaceae</taxon>
        <taxon>Austropuccinia</taxon>
    </lineage>
</organism>
<evidence type="ECO:0000313" key="3">
    <source>
        <dbReference type="Proteomes" id="UP000765509"/>
    </source>
</evidence>
<dbReference type="AlphaFoldDB" id="A0A9Q3I7H0"/>
<comment type="caution">
    <text evidence="2">The sequence shown here is derived from an EMBL/GenBank/DDBJ whole genome shotgun (WGS) entry which is preliminary data.</text>
</comment>
<proteinExistence type="predicted"/>
<evidence type="ECO:0000259" key="1">
    <source>
        <dbReference type="Pfam" id="PF17919"/>
    </source>
</evidence>
<gene>
    <name evidence="2" type="ORF">O181_070663</name>
</gene>
<name>A0A9Q3I7H0_9BASI</name>
<dbReference type="Pfam" id="PF17919">
    <property type="entry name" value="RT_RNaseH_2"/>
    <property type="match status" value="1"/>
</dbReference>
<dbReference type="SUPFAM" id="SSF56672">
    <property type="entry name" value="DNA/RNA polymerases"/>
    <property type="match status" value="1"/>
</dbReference>
<dbReference type="EMBL" id="AVOT02036451">
    <property type="protein sequence ID" value="MBW0530948.1"/>
    <property type="molecule type" value="Genomic_DNA"/>
</dbReference>